<gene>
    <name evidence="2" type="ORF">TIFTF001_056725</name>
    <name evidence="3" type="ORF">TIFTF001_056726</name>
    <name evidence="4" type="ORF">TIFTF001_056727</name>
    <name evidence="5" type="ORF">TIFTF001_056728</name>
</gene>
<protein>
    <submittedName>
        <fullName evidence="3">Uncharacterized protein</fullName>
    </submittedName>
</protein>
<proteinExistence type="predicted"/>
<organism evidence="3 6">
    <name type="scientific">Ficus carica</name>
    <name type="common">Common fig</name>
    <dbReference type="NCBI Taxonomy" id="3494"/>
    <lineage>
        <taxon>Eukaryota</taxon>
        <taxon>Viridiplantae</taxon>
        <taxon>Streptophyta</taxon>
        <taxon>Embryophyta</taxon>
        <taxon>Tracheophyta</taxon>
        <taxon>Spermatophyta</taxon>
        <taxon>Magnoliopsida</taxon>
        <taxon>eudicotyledons</taxon>
        <taxon>Gunneridae</taxon>
        <taxon>Pentapetalae</taxon>
        <taxon>rosids</taxon>
        <taxon>fabids</taxon>
        <taxon>Rosales</taxon>
        <taxon>Moraceae</taxon>
        <taxon>Ficeae</taxon>
        <taxon>Ficus</taxon>
    </lineage>
</organism>
<dbReference type="EMBL" id="BTGU01021827">
    <property type="protein sequence ID" value="GMN75682.1"/>
    <property type="molecule type" value="Genomic_DNA"/>
</dbReference>
<comment type="caution">
    <text evidence="3">The sequence shown here is derived from an EMBL/GenBank/DDBJ whole genome shotgun (WGS) entry which is preliminary data.</text>
</comment>
<keyword evidence="1" id="KW-1133">Transmembrane helix</keyword>
<dbReference type="EMBL" id="BTGU01021828">
    <property type="protein sequence ID" value="GMN75684.1"/>
    <property type="molecule type" value="Genomic_DNA"/>
</dbReference>
<dbReference type="EMBL" id="BTGU01021830">
    <property type="protein sequence ID" value="GMN75686.1"/>
    <property type="molecule type" value="Genomic_DNA"/>
</dbReference>
<dbReference type="Proteomes" id="UP001187192">
    <property type="component" value="Unassembled WGS sequence"/>
</dbReference>
<evidence type="ECO:0000313" key="4">
    <source>
        <dbReference type="EMBL" id="GMN75685.1"/>
    </source>
</evidence>
<evidence type="ECO:0000313" key="6">
    <source>
        <dbReference type="Proteomes" id="UP001187192"/>
    </source>
</evidence>
<dbReference type="AlphaFoldDB" id="A0AA88EIN0"/>
<evidence type="ECO:0000313" key="2">
    <source>
        <dbReference type="EMBL" id="GMN75682.1"/>
    </source>
</evidence>
<keyword evidence="1" id="KW-0472">Membrane</keyword>
<evidence type="ECO:0000256" key="1">
    <source>
        <dbReference type="SAM" id="Phobius"/>
    </source>
</evidence>
<reference evidence="3" key="1">
    <citation type="submission" date="2023-07" db="EMBL/GenBank/DDBJ databases">
        <title>draft genome sequence of fig (Ficus carica).</title>
        <authorList>
            <person name="Takahashi T."/>
            <person name="Nishimura K."/>
        </authorList>
    </citation>
    <scope>NUCLEOTIDE SEQUENCE</scope>
</reference>
<name>A0AA88EIN0_FICCA</name>
<accession>A0AA88EIN0</accession>
<evidence type="ECO:0000313" key="3">
    <source>
        <dbReference type="EMBL" id="GMN75684.1"/>
    </source>
</evidence>
<feature type="transmembrane region" description="Helical" evidence="1">
    <location>
        <begin position="25"/>
        <end position="44"/>
    </location>
</feature>
<sequence>MIANQVSTVDHPLCAKISFPSSPEVLSSLAISPFAMAAVGSFVGKKD</sequence>
<dbReference type="EMBL" id="BTGU01021829">
    <property type="protein sequence ID" value="GMN75685.1"/>
    <property type="molecule type" value="Genomic_DNA"/>
</dbReference>
<keyword evidence="1" id="KW-0812">Transmembrane</keyword>
<evidence type="ECO:0000313" key="5">
    <source>
        <dbReference type="EMBL" id="GMN75686.1"/>
    </source>
</evidence>
<keyword evidence="6" id="KW-1185">Reference proteome</keyword>